<dbReference type="EMBL" id="KB823499">
    <property type="protein sequence ID" value="ENY64349.1"/>
    <property type="molecule type" value="Genomic_DNA"/>
</dbReference>
<organism evidence="1 2">
    <name type="scientific">Entamoeba histolytica HM-1:IMSS-A</name>
    <dbReference type="NCBI Taxonomy" id="885318"/>
    <lineage>
        <taxon>Eukaryota</taxon>
        <taxon>Amoebozoa</taxon>
        <taxon>Evosea</taxon>
        <taxon>Archamoebae</taxon>
        <taxon>Mastigamoebida</taxon>
        <taxon>Entamoebidae</taxon>
        <taxon>Entamoeba</taxon>
    </lineage>
</organism>
<proteinExistence type="predicted"/>
<protein>
    <submittedName>
        <fullName evidence="1">Uncharacterized protein</fullName>
    </submittedName>
</protein>
<accession>N9TL27</accession>
<evidence type="ECO:0000313" key="2">
    <source>
        <dbReference type="Proteomes" id="UP000013105"/>
    </source>
</evidence>
<evidence type="ECO:0000313" key="1">
    <source>
        <dbReference type="EMBL" id="ENY64349.1"/>
    </source>
</evidence>
<sequence>MLRISQLSSGHDVPLVR</sequence>
<dbReference type="AlphaFoldDB" id="N9TL27"/>
<reference evidence="1 2" key="1">
    <citation type="submission" date="2013-04" db="EMBL/GenBank/DDBJ databases">
        <authorList>
            <person name="Hannick L."/>
            <person name="Zafar N."/>
            <person name="Lorenzi H."/>
            <person name="Ali I.A."/>
            <person name="Petri W.P."/>
            <person name="Caler E."/>
        </authorList>
    </citation>
    <scope>NUCLEOTIDE SEQUENCE [LARGE SCALE GENOMIC DNA]</scope>
    <source>
        <strain evidence="1 2">HM-1:IMSS-A</strain>
    </source>
</reference>
<dbReference type="Proteomes" id="UP000013105">
    <property type="component" value="Unassembled WGS sequence"/>
</dbReference>
<dbReference type="VEuPathDB" id="AmoebaDB:EHI7A_110990"/>
<name>N9TL27_ENTH1</name>
<gene>
    <name evidence="1" type="ORF">EHI7A_110990</name>
</gene>